<reference evidence="1 2" key="1">
    <citation type="submission" date="2024-02" db="EMBL/GenBank/DDBJ databases">
        <authorList>
            <person name="Chen Y."/>
            <person name="Shah S."/>
            <person name="Dougan E. K."/>
            <person name="Thang M."/>
            <person name="Chan C."/>
        </authorList>
    </citation>
    <scope>NUCLEOTIDE SEQUENCE [LARGE SCALE GENOMIC DNA]</scope>
</reference>
<sequence>MPTAPGPSPQALRTRPSMKLRPRRGFLRMNAGLKRVCVDPKHLANLIRRKCGCQSDCYASFRSHSTWAEWMKIRKMMANMSKLEKDDYVFKLLRDQSQVSQRGERHLQLLGHKVCNRAWMSLLGVGKGRFRTLALPQLGGAVGRSAWPAVPGRCLEVVMVKRKSNGSEPAAAQPKATKKGSTPSLPADALQLPHIRLFDQWATYSSEADLHKEGASLFLRPYQLPHRIDYGLRGTSDGRLFLVKGFNRSIAALGILWACYKEPALLEERQTPLAQSYWIAHPHLLSVHTQPKFVNHDGLAEGLLNHGHCSASGFLLPWKQHLTNSHGLLNLMIHRVEMDWVATTPKMRKPWNIKDLTQLQRVCGGFLACLEHYRTLVPLKFHDTSLVEIHKAFEMRHADADILQLLEQTVPPADVTRVGIFAQPLAQYSKEASLDYKHINDRYHKGKCAIESFMAQKHQFLRLPSLTLAHGQIVQTQANMGSSALTILVGDFTLWPSRPLAVDEAVTLGQSVGTGNPNTLSLAGVSGSHHTIAFMKSKSLLGTISGVERSRVSELQNPDPDKQLAPHWRVQQRGISATKDVLLKILDGMNECDKQKGPSGGHEPLKVLRVVAGSMGAAAGLLTW</sequence>
<evidence type="ECO:0000313" key="1">
    <source>
        <dbReference type="EMBL" id="CAK9016868.1"/>
    </source>
</evidence>
<gene>
    <name evidence="1" type="ORF">CCMP2556_LOCUS12658</name>
</gene>
<organism evidence="1 2">
    <name type="scientific">Durusdinium trenchii</name>
    <dbReference type="NCBI Taxonomy" id="1381693"/>
    <lineage>
        <taxon>Eukaryota</taxon>
        <taxon>Sar</taxon>
        <taxon>Alveolata</taxon>
        <taxon>Dinophyceae</taxon>
        <taxon>Suessiales</taxon>
        <taxon>Symbiodiniaceae</taxon>
        <taxon>Durusdinium</taxon>
    </lineage>
</organism>
<accession>A0ABP0JR69</accession>
<evidence type="ECO:0000313" key="2">
    <source>
        <dbReference type="Proteomes" id="UP001642484"/>
    </source>
</evidence>
<proteinExistence type="predicted"/>
<keyword evidence="2" id="KW-1185">Reference proteome</keyword>
<dbReference type="EMBL" id="CAXAMN010006213">
    <property type="protein sequence ID" value="CAK9016868.1"/>
    <property type="molecule type" value="Genomic_DNA"/>
</dbReference>
<comment type="caution">
    <text evidence="1">The sequence shown here is derived from an EMBL/GenBank/DDBJ whole genome shotgun (WGS) entry which is preliminary data.</text>
</comment>
<name>A0ABP0JR69_9DINO</name>
<protein>
    <submittedName>
        <fullName evidence="1">Uncharacterized protein</fullName>
    </submittedName>
</protein>
<dbReference type="Proteomes" id="UP001642484">
    <property type="component" value="Unassembled WGS sequence"/>
</dbReference>